<dbReference type="EMBL" id="CP116968">
    <property type="protein sequence ID" value="WNM62724.1"/>
    <property type="molecule type" value="Genomic_DNA"/>
</dbReference>
<feature type="transmembrane region" description="Helical" evidence="9">
    <location>
        <begin position="237"/>
        <end position="256"/>
    </location>
</feature>
<dbReference type="PANTHER" id="PTHR30472:SF25">
    <property type="entry name" value="ABC TRANSPORTER PERMEASE PROTEIN MJ0876-RELATED"/>
    <property type="match status" value="1"/>
</dbReference>
<proteinExistence type="inferred from homology"/>
<feature type="transmembrane region" description="Helical" evidence="9">
    <location>
        <begin position="322"/>
        <end position="340"/>
    </location>
</feature>
<dbReference type="PANTHER" id="PTHR30472">
    <property type="entry name" value="FERRIC ENTEROBACTIN TRANSPORT SYSTEM PERMEASE PROTEIN"/>
    <property type="match status" value="1"/>
</dbReference>
<dbReference type="SUPFAM" id="SSF81345">
    <property type="entry name" value="ABC transporter involved in vitamin B12 uptake, BtuC"/>
    <property type="match status" value="1"/>
</dbReference>
<evidence type="ECO:0000256" key="2">
    <source>
        <dbReference type="ARBA" id="ARBA00007935"/>
    </source>
</evidence>
<dbReference type="InterPro" id="IPR000522">
    <property type="entry name" value="ABC_transptr_permease_BtuC"/>
</dbReference>
<feature type="transmembrane region" description="Helical" evidence="9">
    <location>
        <begin position="352"/>
        <end position="371"/>
    </location>
</feature>
<evidence type="ECO:0000313" key="10">
    <source>
        <dbReference type="EMBL" id="WNM62724.1"/>
    </source>
</evidence>
<dbReference type="Proteomes" id="UP001302494">
    <property type="component" value="Chromosome"/>
</dbReference>
<dbReference type="InterPro" id="IPR037294">
    <property type="entry name" value="ABC_BtuC-like"/>
</dbReference>
<comment type="subcellular location">
    <subcellularLocation>
        <location evidence="1">Cell membrane</location>
        <topology evidence="1">Multi-pass membrane protein</topology>
    </subcellularLocation>
</comment>
<evidence type="ECO:0000256" key="3">
    <source>
        <dbReference type="ARBA" id="ARBA00022448"/>
    </source>
</evidence>
<dbReference type="CDD" id="cd06550">
    <property type="entry name" value="TM_ABC_iron-siderophores_like"/>
    <property type="match status" value="1"/>
</dbReference>
<evidence type="ECO:0000256" key="4">
    <source>
        <dbReference type="ARBA" id="ARBA00022475"/>
    </source>
</evidence>
<accession>A0AA96GHU5</accession>
<dbReference type="FunFam" id="1.10.3470.10:FF:000001">
    <property type="entry name" value="Vitamin B12 ABC transporter permease BtuC"/>
    <property type="match status" value="1"/>
</dbReference>
<keyword evidence="7 9" id="KW-0472">Membrane</keyword>
<organism evidence="10 11">
    <name type="scientific">Candidatus Nitrospira neomarina</name>
    <dbReference type="NCBI Taxonomy" id="3020899"/>
    <lineage>
        <taxon>Bacteria</taxon>
        <taxon>Pseudomonadati</taxon>
        <taxon>Nitrospirota</taxon>
        <taxon>Nitrospiria</taxon>
        <taxon>Nitrospirales</taxon>
        <taxon>Nitrospiraceae</taxon>
        <taxon>Nitrospira</taxon>
    </lineage>
</organism>
<name>A0AA96GHU5_9BACT</name>
<protein>
    <submittedName>
        <fullName evidence="10">Iron ABC transporter permease</fullName>
    </submittedName>
</protein>
<evidence type="ECO:0000313" key="11">
    <source>
        <dbReference type="Proteomes" id="UP001302494"/>
    </source>
</evidence>
<dbReference type="GO" id="GO:0033214">
    <property type="term" value="P:siderophore-iron import into cell"/>
    <property type="evidence" value="ECO:0007669"/>
    <property type="project" value="TreeGrafter"/>
</dbReference>
<evidence type="ECO:0000256" key="1">
    <source>
        <dbReference type="ARBA" id="ARBA00004651"/>
    </source>
</evidence>
<dbReference type="AlphaFoldDB" id="A0AA96GHU5"/>
<keyword evidence="11" id="KW-1185">Reference proteome</keyword>
<evidence type="ECO:0000256" key="9">
    <source>
        <dbReference type="SAM" id="Phobius"/>
    </source>
</evidence>
<feature type="transmembrane region" description="Helical" evidence="9">
    <location>
        <begin position="41"/>
        <end position="63"/>
    </location>
</feature>
<dbReference type="Pfam" id="PF01032">
    <property type="entry name" value="FecCD"/>
    <property type="match status" value="1"/>
</dbReference>
<feature type="transmembrane region" description="Helical" evidence="9">
    <location>
        <begin position="134"/>
        <end position="156"/>
    </location>
</feature>
<keyword evidence="6 9" id="KW-1133">Transmembrane helix</keyword>
<gene>
    <name evidence="10" type="ORF">PQG83_02955</name>
</gene>
<keyword evidence="3" id="KW-0813">Transport</keyword>
<comment type="similarity">
    <text evidence="2">Belongs to the binding-protein-dependent transport system permease family. FecCD subfamily.</text>
</comment>
<dbReference type="GO" id="GO:0022857">
    <property type="term" value="F:transmembrane transporter activity"/>
    <property type="evidence" value="ECO:0007669"/>
    <property type="project" value="InterPro"/>
</dbReference>
<dbReference type="GO" id="GO:0005886">
    <property type="term" value="C:plasma membrane"/>
    <property type="evidence" value="ECO:0007669"/>
    <property type="project" value="UniProtKB-SubCell"/>
</dbReference>
<sequence>MAKVPPFTISPPSKVSSEWDHRSPPLPFAISSLPTLTIRGWLVSVGISCVMAVVALLVCLGFGTEPIPFSRIWSILVGSLPGTGSTRAGTDPTTVILLQVRLPRLLLAFFVGGSLAMVGVALQALLRNPLADPFIIGISSGAALGAAIALLFGVGISVLSVSALPVCAFAGALLSLVIMYRISSVGFGFSIYTLLLAGVVLNAIFSAFIMFLTSVADPNRAFGMYAWLMGSLTGPDYSTLGVLGLYLGVGLVILATQAQSLNLLTLGEETARSLGVEVERVKKLVFVAAALLTGAVVSFSGIIGFVGLIVPHAVRLVLSADHRLLLPAAGFVGGMFLMLADTVARTALSPSEFPVGVVTALVGGPVFLYLLTTRSLRVGM</sequence>
<evidence type="ECO:0000256" key="7">
    <source>
        <dbReference type="ARBA" id="ARBA00023136"/>
    </source>
</evidence>
<feature type="transmembrane region" description="Helical" evidence="9">
    <location>
        <begin position="163"/>
        <end position="183"/>
    </location>
</feature>
<feature type="transmembrane region" description="Helical" evidence="9">
    <location>
        <begin position="284"/>
        <end position="310"/>
    </location>
</feature>
<feature type="transmembrane region" description="Helical" evidence="9">
    <location>
        <begin position="105"/>
        <end position="122"/>
    </location>
</feature>
<feature type="transmembrane region" description="Helical" evidence="9">
    <location>
        <begin position="189"/>
        <end position="216"/>
    </location>
</feature>
<feature type="region of interest" description="Disordered" evidence="8">
    <location>
        <begin position="1"/>
        <end position="21"/>
    </location>
</feature>
<dbReference type="KEGG" id="nneo:PQG83_02955"/>
<reference evidence="10 11" key="1">
    <citation type="submission" date="2023-01" db="EMBL/GenBank/DDBJ databases">
        <title>Cultivation and genomic characterization of new, ubiquitous marine nitrite-oxidizing bacteria from the Nitrospirales.</title>
        <authorList>
            <person name="Mueller A.J."/>
            <person name="Daebeler A."/>
            <person name="Herbold C.W."/>
            <person name="Kirkegaard R.H."/>
            <person name="Daims H."/>
        </authorList>
    </citation>
    <scope>NUCLEOTIDE SEQUENCE [LARGE SCALE GENOMIC DNA]</scope>
    <source>
        <strain evidence="10 11">DK</strain>
    </source>
</reference>
<evidence type="ECO:0000256" key="8">
    <source>
        <dbReference type="SAM" id="MobiDB-lite"/>
    </source>
</evidence>
<keyword evidence="5 9" id="KW-0812">Transmembrane</keyword>
<keyword evidence="4" id="KW-1003">Cell membrane</keyword>
<dbReference type="Gene3D" id="1.10.3470.10">
    <property type="entry name" value="ABC transporter involved in vitamin B12 uptake, BtuC"/>
    <property type="match status" value="1"/>
</dbReference>
<evidence type="ECO:0000256" key="5">
    <source>
        <dbReference type="ARBA" id="ARBA00022692"/>
    </source>
</evidence>
<evidence type="ECO:0000256" key="6">
    <source>
        <dbReference type="ARBA" id="ARBA00022989"/>
    </source>
</evidence>
<dbReference type="RefSeq" id="WP_312746633.1">
    <property type="nucleotide sequence ID" value="NZ_CP116968.1"/>
</dbReference>